<proteinExistence type="predicted"/>
<keyword evidence="3" id="KW-1185">Reference proteome</keyword>
<dbReference type="OMA" id="DLYWGDH"/>
<reference evidence="2 3" key="1">
    <citation type="submission" date="2015-07" db="EMBL/GenBank/DDBJ databases">
        <title>High-quality genome of monoxenous trypanosomatid Leptomonas pyrrhocoris.</title>
        <authorList>
            <person name="Flegontov P."/>
            <person name="Butenko A."/>
            <person name="Firsov S."/>
            <person name="Vlcek C."/>
            <person name="Logacheva M.D."/>
            <person name="Field M."/>
            <person name="Filatov D."/>
            <person name="Flegontova O."/>
            <person name="Gerasimov E."/>
            <person name="Jackson A.P."/>
            <person name="Kelly S."/>
            <person name="Opperdoes F."/>
            <person name="O'Reilly A."/>
            <person name="Votypka J."/>
            <person name="Yurchenko V."/>
            <person name="Lukes J."/>
        </authorList>
    </citation>
    <scope>NUCLEOTIDE SEQUENCE [LARGE SCALE GENOMIC DNA]</scope>
    <source>
        <strain evidence="2">H10</strain>
    </source>
</reference>
<evidence type="ECO:0000313" key="2">
    <source>
        <dbReference type="EMBL" id="KPA84677.1"/>
    </source>
</evidence>
<dbReference type="GeneID" id="26901482"/>
<dbReference type="Proteomes" id="UP000037923">
    <property type="component" value="Unassembled WGS sequence"/>
</dbReference>
<feature type="compositionally biased region" description="Low complexity" evidence="1">
    <location>
        <begin position="215"/>
        <end position="234"/>
    </location>
</feature>
<protein>
    <submittedName>
        <fullName evidence="2">Uncharacterized protein</fullName>
    </submittedName>
</protein>
<dbReference type="RefSeq" id="XP_015663116.1">
    <property type="nucleotide sequence ID" value="XM_015797596.1"/>
</dbReference>
<evidence type="ECO:0000256" key="1">
    <source>
        <dbReference type="SAM" id="MobiDB-lite"/>
    </source>
</evidence>
<dbReference type="EMBL" id="LGTL01000002">
    <property type="protein sequence ID" value="KPA84677.1"/>
    <property type="molecule type" value="Genomic_DNA"/>
</dbReference>
<feature type="region of interest" description="Disordered" evidence="1">
    <location>
        <begin position="124"/>
        <end position="180"/>
    </location>
</feature>
<dbReference type="OrthoDB" id="262896at2759"/>
<name>A0A0M9G8A2_LEPPY</name>
<accession>A0A0M9G8A2</accession>
<comment type="caution">
    <text evidence="2">The sequence shown here is derived from an EMBL/GenBank/DDBJ whole genome shotgun (WGS) entry which is preliminary data.</text>
</comment>
<dbReference type="VEuPathDB" id="TriTrypDB:LpyrH10_02_1610"/>
<dbReference type="AlphaFoldDB" id="A0A0M9G8A2"/>
<feature type="region of interest" description="Disordered" evidence="1">
    <location>
        <begin position="208"/>
        <end position="234"/>
    </location>
</feature>
<organism evidence="2 3">
    <name type="scientific">Leptomonas pyrrhocoris</name>
    <name type="common">Firebug parasite</name>
    <dbReference type="NCBI Taxonomy" id="157538"/>
    <lineage>
        <taxon>Eukaryota</taxon>
        <taxon>Discoba</taxon>
        <taxon>Euglenozoa</taxon>
        <taxon>Kinetoplastea</taxon>
        <taxon>Metakinetoplastina</taxon>
        <taxon>Trypanosomatida</taxon>
        <taxon>Trypanosomatidae</taxon>
        <taxon>Leishmaniinae</taxon>
        <taxon>Leptomonas</taxon>
    </lineage>
</organism>
<gene>
    <name evidence="2" type="ORF">ABB37_01187</name>
</gene>
<evidence type="ECO:0000313" key="3">
    <source>
        <dbReference type="Proteomes" id="UP000037923"/>
    </source>
</evidence>
<sequence length="363" mass="39610">MKIVSNLSRTASVFPFTDIAQMNPSQRRCFLEVYANDDAEPRLLQLEPNVKLSNVLERFDEVGNLYWQNQPIAPEATPASLGMPCGIDQANTLWFVPTPPSYERPSAVWTTSQQTPLVESTAAMRTSPPSGFVPGEEEAQPPHQRHAPSLPAYFDATESTPSREPRVAMASNTAGAASFTPAPSWYSRPRLLSPARPAVAAAAASTGPLLNSPGASPLRQAPRSPAPPAAVASFHPPPAPPLLFAPQNHVAVQTLRVARPLATETRRNRPIRIDPEVLVDDVGPVELLRSELRRLKRDVEGLKHLQVMPRVAADMVASSPSPIPASSSADPSVEELAMELHDKQMRRLYEQRRFYLTHGQVAS</sequence>